<dbReference type="GO" id="GO:0020037">
    <property type="term" value="F:heme binding"/>
    <property type="evidence" value="ECO:0007669"/>
    <property type="project" value="InterPro"/>
</dbReference>
<protein>
    <submittedName>
        <fullName evidence="6">Cytochrome P450</fullName>
    </submittedName>
</protein>
<dbReference type="PANTHER" id="PTHR24305">
    <property type="entry name" value="CYTOCHROME P450"/>
    <property type="match status" value="1"/>
</dbReference>
<evidence type="ECO:0000313" key="7">
    <source>
        <dbReference type="Proteomes" id="UP000241462"/>
    </source>
</evidence>
<dbReference type="Gene3D" id="1.10.630.10">
    <property type="entry name" value="Cytochrome P450"/>
    <property type="match status" value="1"/>
</dbReference>
<dbReference type="OrthoDB" id="1470350at2759"/>
<dbReference type="GO" id="GO:0004497">
    <property type="term" value="F:monooxygenase activity"/>
    <property type="evidence" value="ECO:0007669"/>
    <property type="project" value="InterPro"/>
</dbReference>
<dbReference type="Proteomes" id="UP000241462">
    <property type="component" value="Unassembled WGS sequence"/>
</dbReference>
<evidence type="ECO:0000256" key="1">
    <source>
        <dbReference type="ARBA" id="ARBA00010617"/>
    </source>
</evidence>
<evidence type="ECO:0000256" key="2">
    <source>
        <dbReference type="ARBA" id="ARBA00022617"/>
    </source>
</evidence>
<evidence type="ECO:0000256" key="4">
    <source>
        <dbReference type="ARBA" id="ARBA00023004"/>
    </source>
</evidence>
<feature type="chain" id="PRO_5015469726" evidence="5">
    <location>
        <begin position="16"/>
        <end position="603"/>
    </location>
</feature>
<reference evidence="6 7" key="1">
    <citation type="journal article" date="2018" name="Mycol. Prog.">
        <title>Coniella lustricola, a new species from submerged detritus.</title>
        <authorList>
            <person name="Raudabaugh D.B."/>
            <person name="Iturriaga T."/>
            <person name="Carver A."/>
            <person name="Mondo S."/>
            <person name="Pangilinan J."/>
            <person name="Lipzen A."/>
            <person name="He G."/>
            <person name="Amirebrahimi M."/>
            <person name="Grigoriev I.V."/>
            <person name="Miller A.N."/>
        </authorList>
    </citation>
    <scope>NUCLEOTIDE SEQUENCE [LARGE SCALE GENOMIC DNA]</scope>
    <source>
        <strain evidence="6 7">B22-T-1</strain>
    </source>
</reference>
<proteinExistence type="inferred from homology"/>
<keyword evidence="4" id="KW-0408">Iron</keyword>
<keyword evidence="3" id="KW-0479">Metal-binding</keyword>
<keyword evidence="5" id="KW-0732">Signal</keyword>
<gene>
    <name evidence="6" type="ORF">BD289DRAFT_482104</name>
</gene>
<dbReference type="PRINTS" id="PR00385">
    <property type="entry name" value="P450"/>
</dbReference>
<comment type="similarity">
    <text evidence="1">Belongs to the cytochrome P450 family.</text>
</comment>
<name>A0A2T3AA15_9PEZI</name>
<dbReference type="Pfam" id="PF00067">
    <property type="entry name" value="p450"/>
    <property type="match status" value="2"/>
</dbReference>
<sequence length="603" mass="67628">MAVLLLLSTLVVAWASWQAIALAKSYREARAIGLPIIVSPTTTMSPLWLVVYRLTPILWICEQLPNGIGRWARYSRMGWQYEDKDAAHRELGPAFVLCTPGVNEVHLADPAAVHTVLRQRKEFVKPGIIYDNLNIFGRNVDSVEGEAWQKHRRLTAPSFNENLSTTVWQEATRQAGQMLQEWTKNGAQGTTKSAHDAATLALNVLTYAGMGVAYEFSEGKEEPRNNNSRKFLPASHRLSYRDSLNTVLRNFPMLLVLPKKYLNYSFLPASLRQVGEACYEFELYLKELVHEGKQNAKQYRQNGPGEQPAVENLLQALVRASETASDDTGSGDAPLLRTGLADDELYGNLFIYNMGMYFFYHGVYTWPAGHETTANAVATAIAYLASQPRCQDWLHQELDLVASEFGPDPHAWRYQDVYPRLVRCQAVMLETLRLNGSVVFLPKSTNSTDAVQKLTIAGKEHVLAANTWVITNSQALHCRTEIWGPDALVWRPDRWIIAKQQARFGEEGPAAGEELLEPRDGTYVPWAAGPRVCPGKKFAQVEFAGALAVLFAQHQVKPRRNNGESDEDSRRRAAFMVADSGIQSMTLQMKHPESVALVWTQRN</sequence>
<dbReference type="STRING" id="2025994.A0A2T3AA15"/>
<keyword evidence="7" id="KW-1185">Reference proteome</keyword>
<dbReference type="SUPFAM" id="SSF48264">
    <property type="entry name" value="Cytochrome P450"/>
    <property type="match status" value="1"/>
</dbReference>
<dbReference type="GO" id="GO:0005506">
    <property type="term" value="F:iron ion binding"/>
    <property type="evidence" value="ECO:0007669"/>
    <property type="project" value="InterPro"/>
</dbReference>
<dbReference type="InterPro" id="IPR001128">
    <property type="entry name" value="Cyt_P450"/>
</dbReference>
<evidence type="ECO:0000256" key="5">
    <source>
        <dbReference type="SAM" id="SignalP"/>
    </source>
</evidence>
<dbReference type="EMBL" id="KZ678428">
    <property type="protein sequence ID" value="PSR88502.1"/>
    <property type="molecule type" value="Genomic_DNA"/>
</dbReference>
<dbReference type="InterPro" id="IPR036396">
    <property type="entry name" value="Cyt_P450_sf"/>
</dbReference>
<dbReference type="InterPro" id="IPR050121">
    <property type="entry name" value="Cytochrome_P450_monoxygenase"/>
</dbReference>
<dbReference type="GO" id="GO:0016705">
    <property type="term" value="F:oxidoreductase activity, acting on paired donors, with incorporation or reduction of molecular oxygen"/>
    <property type="evidence" value="ECO:0007669"/>
    <property type="project" value="InterPro"/>
</dbReference>
<dbReference type="AlphaFoldDB" id="A0A2T3AA15"/>
<organism evidence="6 7">
    <name type="scientific">Coniella lustricola</name>
    <dbReference type="NCBI Taxonomy" id="2025994"/>
    <lineage>
        <taxon>Eukaryota</taxon>
        <taxon>Fungi</taxon>
        <taxon>Dikarya</taxon>
        <taxon>Ascomycota</taxon>
        <taxon>Pezizomycotina</taxon>
        <taxon>Sordariomycetes</taxon>
        <taxon>Sordariomycetidae</taxon>
        <taxon>Diaporthales</taxon>
        <taxon>Schizoparmaceae</taxon>
        <taxon>Coniella</taxon>
    </lineage>
</organism>
<dbReference type="InParanoid" id="A0A2T3AA15"/>
<evidence type="ECO:0000256" key="3">
    <source>
        <dbReference type="ARBA" id="ARBA00022723"/>
    </source>
</evidence>
<evidence type="ECO:0000313" key="6">
    <source>
        <dbReference type="EMBL" id="PSR88502.1"/>
    </source>
</evidence>
<keyword evidence="2" id="KW-0349">Heme</keyword>
<feature type="signal peptide" evidence="5">
    <location>
        <begin position="1"/>
        <end position="15"/>
    </location>
</feature>
<dbReference type="PANTHER" id="PTHR24305:SF166">
    <property type="entry name" value="CYTOCHROME P450 12A4, MITOCHONDRIAL-RELATED"/>
    <property type="match status" value="1"/>
</dbReference>
<accession>A0A2T3AA15</accession>
<dbReference type="CDD" id="cd11070">
    <property type="entry name" value="CYP56-like"/>
    <property type="match status" value="1"/>
</dbReference>